<feature type="domain" description="TIR" evidence="5">
    <location>
        <begin position="44"/>
        <end position="176"/>
    </location>
</feature>
<evidence type="ECO:0000256" key="4">
    <source>
        <dbReference type="ARBA" id="ARBA00047304"/>
    </source>
</evidence>
<dbReference type="Gene3D" id="3.40.50.10140">
    <property type="entry name" value="Toll/interleukin-1 receptor homology (TIR) domain"/>
    <property type="match status" value="1"/>
</dbReference>
<dbReference type="Proteomes" id="UP000265882">
    <property type="component" value="Unassembled WGS sequence"/>
</dbReference>
<proteinExistence type="predicted"/>
<comment type="catalytic activity">
    <reaction evidence="4">
        <text>NAD(+) + H2O = ADP-D-ribose + nicotinamide + H(+)</text>
        <dbReference type="Rhea" id="RHEA:16301"/>
        <dbReference type="ChEBI" id="CHEBI:15377"/>
        <dbReference type="ChEBI" id="CHEBI:15378"/>
        <dbReference type="ChEBI" id="CHEBI:17154"/>
        <dbReference type="ChEBI" id="CHEBI:57540"/>
        <dbReference type="ChEBI" id="CHEBI:57967"/>
        <dbReference type="EC" id="3.2.2.6"/>
    </reaction>
    <physiologicalReaction direction="left-to-right" evidence="4">
        <dbReference type="Rhea" id="RHEA:16302"/>
    </physiologicalReaction>
</comment>
<organism evidence="6 7">
    <name type="scientific">Abyssobacteria bacterium (strain SURF_5)</name>
    <dbReference type="NCBI Taxonomy" id="2093360"/>
    <lineage>
        <taxon>Bacteria</taxon>
        <taxon>Pseudomonadati</taxon>
        <taxon>Candidatus Hydrogenedentota</taxon>
        <taxon>Candidatus Abyssobacteria</taxon>
    </lineage>
</organism>
<dbReference type="EMBL" id="QZKU01000002">
    <property type="protein sequence ID" value="RJP26848.1"/>
    <property type="molecule type" value="Genomic_DNA"/>
</dbReference>
<dbReference type="Pfam" id="PF13676">
    <property type="entry name" value="TIR_2"/>
    <property type="match status" value="1"/>
</dbReference>
<dbReference type="InterPro" id="IPR035897">
    <property type="entry name" value="Toll_tir_struct_dom_sf"/>
</dbReference>
<dbReference type="SMART" id="SM00255">
    <property type="entry name" value="TIR"/>
    <property type="match status" value="1"/>
</dbReference>
<evidence type="ECO:0000313" key="6">
    <source>
        <dbReference type="EMBL" id="RJP26848.1"/>
    </source>
</evidence>
<dbReference type="EC" id="3.2.2.6" evidence="1"/>
<dbReference type="PANTHER" id="PTHR32009">
    <property type="entry name" value="TMV RESISTANCE PROTEIN N-LIKE"/>
    <property type="match status" value="1"/>
</dbReference>
<keyword evidence="2" id="KW-0378">Hydrolase</keyword>
<evidence type="ECO:0000256" key="3">
    <source>
        <dbReference type="ARBA" id="ARBA00023027"/>
    </source>
</evidence>
<evidence type="ECO:0000313" key="7">
    <source>
        <dbReference type="Proteomes" id="UP000265882"/>
    </source>
</evidence>
<dbReference type="PANTHER" id="PTHR32009:SF39">
    <property type="entry name" value="TIR DOMAIN-CONTAINING PROTEIN"/>
    <property type="match status" value="1"/>
</dbReference>
<evidence type="ECO:0000259" key="5">
    <source>
        <dbReference type="PROSITE" id="PS50104"/>
    </source>
</evidence>
<gene>
    <name evidence="6" type="ORF">C4520_00055</name>
</gene>
<reference evidence="6 7" key="1">
    <citation type="journal article" date="2017" name="ISME J.">
        <title>Energy and carbon metabolisms in a deep terrestrial subsurface fluid microbial community.</title>
        <authorList>
            <person name="Momper L."/>
            <person name="Jungbluth S.P."/>
            <person name="Lee M.D."/>
            <person name="Amend J.P."/>
        </authorList>
    </citation>
    <scope>NUCLEOTIDE SEQUENCE [LARGE SCALE GENOMIC DNA]</scope>
    <source>
        <strain evidence="6">SURF_5</strain>
    </source>
</reference>
<evidence type="ECO:0000256" key="1">
    <source>
        <dbReference type="ARBA" id="ARBA00011982"/>
    </source>
</evidence>
<dbReference type="AlphaFoldDB" id="A0A3A4P276"/>
<dbReference type="GO" id="GO:0061809">
    <property type="term" value="F:NAD+ nucleosidase activity, cyclic ADP-ribose generating"/>
    <property type="evidence" value="ECO:0007669"/>
    <property type="project" value="UniProtKB-EC"/>
</dbReference>
<name>A0A3A4P276_ABYX5</name>
<comment type="caution">
    <text evidence="6">The sequence shown here is derived from an EMBL/GenBank/DDBJ whole genome shotgun (WGS) entry which is preliminary data.</text>
</comment>
<dbReference type="PROSITE" id="PS50104">
    <property type="entry name" value="TIR"/>
    <property type="match status" value="1"/>
</dbReference>
<sequence length="416" mass="47145">MDRGNDRWIPPFSKPWVNGKKLKPESQEKIVQPDKSIAFGERSMKWDAFISYASEDKPFVSALANALRGDHHLEIWFDDHVLQVGDSISRAIEQGLRHSHWGIVVLSPHYFRKKWPKAELAALRQKGNSQEDVILPIFHNITPEEIRGKDILLADIKALPSYIGVPEIARQITAKIELYKSQVKSSPDTLRKEADRTVLISCNSENLPDDLSSSTVEQEIADTSMGKRHVVILGAGASLAAFPEGDRNGRKLPLMNDIIDVVGLRELLESDKVNCDGTNFEEIYSALTEDESSKLPKLIEYKVDDYFRSLQLPDEPTIYDYLVMSLRPKDLIATFNWDPLLYMTCQRNYQIVDPPKVVFLHGNVAVGYCPEHSNKGGSWLRGTCKICGKRFQKVPLLYCQRSLKTRHLGSNQTPPF</sequence>
<keyword evidence="3" id="KW-0520">NAD</keyword>
<dbReference type="SUPFAM" id="SSF52200">
    <property type="entry name" value="Toll/Interleukin receptor TIR domain"/>
    <property type="match status" value="1"/>
</dbReference>
<dbReference type="GO" id="GO:0007165">
    <property type="term" value="P:signal transduction"/>
    <property type="evidence" value="ECO:0007669"/>
    <property type="project" value="InterPro"/>
</dbReference>
<protein>
    <recommendedName>
        <fullName evidence="1">ADP-ribosyl cyclase/cyclic ADP-ribose hydrolase</fullName>
        <ecNumber evidence="1">3.2.2.6</ecNumber>
    </recommendedName>
</protein>
<evidence type="ECO:0000256" key="2">
    <source>
        <dbReference type="ARBA" id="ARBA00022801"/>
    </source>
</evidence>
<accession>A0A3A4P276</accession>
<keyword evidence="6" id="KW-0675">Receptor</keyword>
<dbReference type="InterPro" id="IPR000157">
    <property type="entry name" value="TIR_dom"/>
</dbReference>